<dbReference type="Pfam" id="PF22422">
    <property type="entry name" value="MGH1-like_GH"/>
    <property type="match status" value="1"/>
</dbReference>
<protein>
    <recommendedName>
        <fullName evidence="4">Mannosylglycerate hydrolase MGH1-like glycoside hydrolase domain-containing protein</fullName>
    </recommendedName>
</protein>
<dbReference type="GO" id="GO:0006487">
    <property type="term" value="P:protein N-linked glycosylation"/>
    <property type="evidence" value="ECO:0007669"/>
    <property type="project" value="TreeGrafter"/>
</dbReference>
<evidence type="ECO:0000313" key="5">
    <source>
        <dbReference type="EMBL" id="GBG05730.1"/>
    </source>
</evidence>
<dbReference type="InterPro" id="IPR054491">
    <property type="entry name" value="MGH1-like_GH"/>
</dbReference>
<evidence type="ECO:0000256" key="3">
    <source>
        <dbReference type="ARBA" id="ARBA00023295"/>
    </source>
</evidence>
<name>A0A2R5EGP0_9BACL</name>
<evidence type="ECO:0000256" key="1">
    <source>
        <dbReference type="ARBA" id="ARBA00010833"/>
    </source>
</evidence>
<dbReference type="Gene3D" id="1.50.10.10">
    <property type="match status" value="1"/>
</dbReference>
<reference evidence="5 6" key="1">
    <citation type="submission" date="2017-08" db="EMBL/GenBank/DDBJ databases">
        <title>Substantial Increase in Enzyme Production by Combined Drug-Resistance Mutations in Paenibacillus agaridevorans.</title>
        <authorList>
            <person name="Tanaka Y."/>
            <person name="Funane K."/>
            <person name="Hosaka T."/>
            <person name="Shiwa Y."/>
            <person name="Fujita N."/>
            <person name="Miyazaki T."/>
            <person name="Yoshikawa H."/>
            <person name="Murakami K."/>
            <person name="Kasahara K."/>
            <person name="Inaoka T."/>
            <person name="Hiraga Y."/>
            <person name="Ochi K."/>
        </authorList>
    </citation>
    <scope>NUCLEOTIDE SEQUENCE [LARGE SCALE GENOMIC DNA]</scope>
    <source>
        <strain evidence="5 6">T-3040</strain>
    </source>
</reference>
<dbReference type="InterPro" id="IPR004888">
    <property type="entry name" value="Glycoside_hydrolase_63"/>
</dbReference>
<dbReference type="InterPro" id="IPR012341">
    <property type="entry name" value="6hp_glycosidase-like_sf"/>
</dbReference>
<keyword evidence="3" id="KW-0326">Glycosidase</keyword>
<evidence type="ECO:0000259" key="4">
    <source>
        <dbReference type="Pfam" id="PF22422"/>
    </source>
</evidence>
<dbReference type="Proteomes" id="UP000245202">
    <property type="component" value="Unassembled WGS sequence"/>
</dbReference>
<proteinExistence type="inferred from homology"/>
<feature type="domain" description="Mannosylglycerate hydrolase MGH1-like glycoside hydrolase" evidence="4">
    <location>
        <begin position="260"/>
        <end position="603"/>
    </location>
</feature>
<dbReference type="EMBL" id="BDQX01000019">
    <property type="protein sequence ID" value="GBG05730.1"/>
    <property type="molecule type" value="Genomic_DNA"/>
</dbReference>
<keyword evidence="2" id="KW-0378">Hydrolase</keyword>
<dbReference type="PANTHER" id="PTHR10412:SF11">
    <property type="entry name" value="MANNOSYL-OLIGOSACCHARIDE GLUCOSIDASE"/>
    <property type="match status" value="1"/>
</dbReference>
<gene>
    <name evidence="5" type="ORF">PAT3040_00214</name>
</gene>
<organism evidence="5 6">
    <name type="scientific">Paenibacillus agaridevorans</name>
    <dbReference type="NCBI Taxonomy" id="171404"/>
    <lineage>
        <taxon>Bacteria</taxon>
        <taxon>Bacillati</taxon>
        <taxon>Bacillota</taxon>
        <taxon>Bacilli</taxon>
        <taxon>Bacillales</taxon>
        <taxon>Paenibacillaceae</taxon>
        <taxon>Paenibacillus</taxon>
    </lineage>
</organism>
<evidence type="ECO:0000313" key="6">
    <source>
        <dbReference type="Proteomes" id="UP000245202"/>
    </source>
</evidence>
<dbReference type="PANTHER" id="PTHR10412">
    <property type="entry name" value="MANNOSYL-OLIGOSACCHARIDE GLUCOSIDASE"/>
    <property type="match status" value="1"/>
</dbReference>
<dbReference type="InterPro" id="IPR008928">
    <property type="entry name" value="6-hairpin_glycosidase_sf"/>
</dbReference>
<comment type="similarity">
    <text evidence="1">Belongs to the glycosyl hydrolase 63 family.</text>
</comment>
<dbReference type="RefSeq" id="WP_181376375.1">
    <property type="nucleotide sequence ID" value="NZ_BDQX01000019.1"/>
</dbReference>
<dbReference type="SUPFAM" id="SSF48208">
    <property type="entry name" value="Six-hairpin glycosidases"/>
    <property type="match status" value="1"/>
</dbReference>
<dbReference type="GO" id="GO:0009311">
    <property type="term" value="P:oligosaccharide metabolic process"/>
    <property type="evidence" value="ECO:0007669"/>
    <property type="project" value="InterPro"/>
</dbReference>
<sequence>MSDIYISQERTAASVSEYDQVQENLSSGWNTWYTRSVLTHVLLPESAAIKLGIKEYREGGYLAEALIGRQDKDQEVVRPGLRSYDGSYTELTLQWRDIELRVESAVENGELFLLVTPLRNQLKPAVLIAECGILWNRKGYVQHANDGSIEAVFPDRNVRLYSTGSVVEEYHVPASGPYIALSLHETVGLSTGKPTGLEAIQALIDQRRRGIAEARRLAFGDAADLYASMQACMAWDTIYEPKYQRVVTPVSRIWNDQGYKLFCWDTYFAAYMCMEDNRDLAYANAVEITRAAVADGFVPNFDWSGTVISRDRSQPPVGSFIVLQLYRKYGDRWFLEEVYEQLCAWNAWWPDNRQIEEGLLAWGSNPMTPVADNLWETAGVHDTFGAALESGLDNSPMYDEIPFDKTKNTLKLADAGLMGLYIWDCLALAEIADILNDRERAEALRRSADRFGSGMQRLWDEQTGIFRNLRTDTGAFSERLSPTNFYPLLTPYVSDEQVKRMIDEHLLNPEEFWGDWVLPSISRNDPAYPDQEYWRGRIWAPMNMLVYLGLRNQGETETARLLADKSAELILKEWVMHGHVHENYNGDTGEGCDVKNSDRYYHWGGLLALIALMDRGYAVSPQETTKQSR</sequence>
<comment type="caution">
    <text evidence="5">The sequence shown here is derived from an EMBL/GenBank/DDBJ whole genome shotgun (WGS) entry which is preliminary data.</text>
</comment>
<accession>A0A2R5EGP0</accession>
<dbReference type="GO" id="GO:0004573">
    <property type="term" value="F:Glc3Man9GlcNAc2 oligosaccharide glucosidase activity"/>
    <property type="evidence" value="ECO:0007669"/>
    <property type="project" value="InterPro"/>
</dbReference>
<evidence type="ECO:0000256" key="2">
    <source>
        <dbReference type="ARBA" id="ARBA00022801"/>
    </source>
</evidence>
<keyword evidence="6" id="KW-1185">Reference proteome</keyword>
<dbReference type="AlphaFoldDB" id="A0A2R5EGP0"/>